<name>A0A4R2P223_9BACL</name>
<gene>
    <name evidence="1" type="ORF">EV207_11642</name>
</gene>
<dbReference type="AlphaFoldDB" id="A0A4R2P223"/>
<keyword evidence="2" id="KW-1185">Reference proteome</keyword>
<dbReference type="Proteomes" id="UP000295416">
    <property type="component" value="Unassembled WGS sequence"/>
</dbReference>
<sequence>MITNYNEQEKVTGYLIELLEKINVILFRIENELFSFSDLNFLTGFTIYEIDGNVLRKIPNADHGTTGASKDVIPLDDGKYENYASVRLAKEKDKTKYTLPLQQEVRNGYYIVSYRMNMGIDPNKIWIFNFHVNSETNEMAWNLLQNDDILNVSEVYRLFHALCLIILRNENGMEEFRNVSS</sequence>
<dbReference type="EMBL" id="SLXK01000016">
    <property type="protein sequence ID" value="TCP28730.1"/>
    <property type="molecule type" value="Genomic_DNA"/>
</dbReference>
<evidence type="ECO:0000313" key="1">
    <source>
        <dbReference type="EMBL" id="TCP28730.1"/>
    </source>
</evidence>
<reference evidence="1 2" key="1">
    <citation type="submission" date="2019-03" db="EMBL/GenBank/DDBJ databases">
        <title>Genomic Encyclopedia of Type Strains, Phase IV (KMG-IV): sequencing the most valuable type-strain genomes for metagenomic binning, comparative biology and taxonomic classification.</title>
        <authorList>
            <person name="Goeker M."/>
        </authorList>
    </citation>
    <scope>NUCLEOTIDE SEQUENCE [LARGE SCALE GENOMIC DNA]</scope>
    <source>
        <strain evidence="1 2">DSM 19377</strain>
    </source>
</reference>
<proteinExistence type="predicted"/>
<evidence type="ECO:0000313" key="2">
    <source>
        <dbReference type="Proteomes" id="UP000295416"/>
    </source>
</evidence>
<organism evidence="1 2">
    <name type="scientific">Scopulibacillus darangshiensis</name>
    <dbReference type="NCBI Taxonomy" id="442528"/>
    <lineage>
        <taxon>Bacteria</taxon>
        <taxon>Bacillati</taxon>
        <taxon>Bacillota</taxon>
        <taxon>Bacilli</taxon>
        <taxon>Bacillales</taxon>
        <taxon>Sporolactobacillaceae</taxon>
        <taxon>Scopulibacillus</taxon>
    </lineage>
</organism>
<comment type="caution">
    <text evidence="1">The sequence shown here is derived from an EMBL/GenBank/DDBJ whole genome shotgun (WGS) entry which is preliminary data.</text>
</comment>
<protein>
    <submittedName>
        <fullName evidence="1">Uncharacterized protein</fullName>
    </submittedName>
</protein>
<accession>A0A4R2P223</accession>